<dbReference type="InterPro" id="IPR002498">
    <property type="entry name" value="PInositol-4-P-4/5-kinase_core"/>
</dbReference>
<dbReference type="GO" id="GO:0005524">
    <property type="term" value="F:ATP binding"/>
    <property type="evidence" value="ECO:0007669"/>
    <property type="project" value="UniProtKB-UniRule"/>
</dbReference>
<evidence type="ECO:0000259" key="4">
    <source>
        <dbReference type="PROSITE" id="PS51455"/>
    </source>
</evidence>
<keyword evidence="3" id="KW-0732">Signal</keyword>
<dbReference type="EMBL" id="JBICBT010000424">
    <property type="protein sequence ID" value="KAL3114171.1"/>
    <property type="molecule type" value="Genomic_DNA"/>
</dbReference>
<feature type="compositionally biased region" description="Polar residues" evidence="2">
    <location>
        <begin position="186"/>
        <end position="199"/>
    </location>
</feature>
<dbReference type="CDD" id="cd00139">
    <property type="entry name" value="PIPKc"/>
    <property type="match status" value="1"/>
</dbReference>
<evidence type="ECO:0000256" key="2">
    <source>
        <dbReference type="SAM" id="MobiDB-lite"/>
    </source>
</evidence>
<dbReference type="GO" id="GO:0016301">
    <property type="term" value="F:kinase activity"/>
    <property type="evidence" value="ECO:0007669"/>
    <property type="project" value="UniProtKB-UniRule"/>
</dbReference>
<feature type="signal peptide" evidence="3">
    <location>
        <begin position="1"/>
        <end position="15"/>
    </location>
</feature>
<reference evidence="5 6" key="1">
    <citation type="submission" date="2024-10" db="EMBL/GenBank/DDBJ databases">
        <authorList>
            <person name="Kim D."/>
        </authorList>
    </citation>
    <scope>NUCLEOTIDE SEQUENCE [LARGE SCALE GENOMIC DNA]</scope>
    <source>
        <strain evidence="5">BH-2024</strain>
    </source>
</reference>
<feature type="region of interest" description="Disordered" evidence="2">
    <location>
        <begin position="1046"/>
        <end position="1071"/>
    </location>
</feature>
<feature type="region of interest" description="Disordered" evidence="2">
    <location>
        <begin position="301"/>
        <end position="329"/>
    </location>
</feature>
<protein>
    <recommendedName>
        <fullName evidence="4">PIPK domain-containing protein</fullName>
    </recommendedName>
</protein>
<feature type="compositionally biased region" description="Polar residues" evidence="2">
    <location>
        <begin position="307"/>
        <end position="318"/>
    </location>
</feature>
<proteinExistence type="predicted"/>
<keyword evidence="1" id="KW-0547">Nucleotide-binding</keyword>
<dbReference type="AlphaFoldDB" id="A0ABD2LG39"/>
<dbReference type="Pfam" id="PF01504">
    <property type="entry name" value="PIP5K"/>
    <property type="match status" value="1"/>
</dbReference>
<keyword evidence="1" id="KW-0418">Kinase</keyword>
<dbReference type="Gene3D" id="3.30.810.10">
    <property type="entry name" value="2-Layer Sandwich"/>
    <property type="match status" value="1"/>
</dbReference>
<organism evidence="5 6">
    <name type="scientific">Heterodera trifolii</name>
    <dbReference type="NCBI Taxonomy" id="157864"/>
    <lineage>
        <taxon>Eukaryota</taxon>
        <taxon>Metazoa</taxon>
        <taxon>Ecdysozoa</taxon>
        <taxon>Nematoda</taxon>
        <taxon>Chromadorea</taxon>
        <taxon>Rhabditida</taxon>
        <taxon>Tylenchina</taxon>
        <taxon>Tylenchomorpha</taxon>
        <taxon>Tylenchoidea</taxon>
        <taxon>Heteroderidae</taxon>
        <taxon>Heteroderinae</taxon>
        <taxon>Heterodera</taxon>
    </lineage>
</organism>
<feature type="region of interest" description="Disordered" evidence="2">
    <location>
        <begin position="369"/>
        <end position="433"/>
    </location>
</feature>
<feature type="region of interest" description="Disordered" evidence="2">
    <location>
        <begin position="121"/>
        <end position="289"/>
    </location>
</feature>
<keyword evidence="6" id="KW-1185">Reference proteome</keyword>
<sequence length="1071" mass="123733">MNCSLNAFLFQIILTSNIFVSKKVFCGNSNVGVGVALTNDQQPPVKLGTKLKKGKKILPAGSTTNVGLGVALDHRQPDSLRVVTNLKSGRKLPTAATVGQLITQKRVAKPLTMKNNLEKGLNTEQSNTNQRNDQSSSTASSSRSEQTSKIGERLSPDQKHHQMNKTDRKTSTTSKKDETKLKIKSTFEQNPDQNATRSSSKTKQKKGNEKPITDQKPDRDLEQTTSIASNSDQAQSKKQINLTNRQGSGQISQNATAASKSDQIKDKKKKPISEQIKSSNEKKSEKHNAIEQEMNIIRKQKQKKYTRTTSFVSPSTRPITKKTKNFPKNENNDVLKQITDAKKRRYENLNMEMENGGNGRSPKRLKIENLNEKTDGQQSQKIKRKVNRTRKVSMEQMIEKKKRMRKRKKEMEEKKKKEQQNQSQSSEEQINFLPQSVTNLPFGELEEDETYTYEQHKGSLNFNRSISLGTVPEIRFLKIKNLCDMTISMKAAGEASKEKSTKEQRQLAVAAQIGLRNAFCHFYFHGLSLPSAFDIKLADKNNSNKNKKLETISELVDSFETDKNYNEKEKAMKRKGQLHYMLIDLRVEEIGGSDMGTFKLRFRAPYMFTALRAVFDQPPVITSEELIRSIAEKPLKLMPNPAQSGATFLRTNDSQFFIKSADHNEMKFFQTFLDRIGKQKEQINYFVGGIWDYYEYFRDQLINGKRTLLPKYFAIFDLKNSKSKEYQNFIMMNNVFPQNFPKIHYKFDLKGASINRKELKFGTSDEARHKTCRDLDFFRFNSEDKNGTMAEGLFRHGICIDREQHEELAQLLDNDTWFLKAHNIMDYSLLMGVHFVGKEKLPDEWLDELPFGVFHGKCNNCKNPFSNVYENDQKLLISIGIIDTLQTYDYPRELEDLYKSSMSIFRKKDGFLFPPETRQKYKPNSVKHPSVYRNRFREAILTVFLRPNCISSPENDEIIHEKKEYKAESQSKEFIFKAKAEKSDQKSAQEKLISPSRKQLERRKQQEQILEDLRKLDQQIPLKFRKNKPKIENFEKKTTINRAISLPINFKDEMPKKTKKKPNNEKKTSKN</sequence>
<gene>
    <name evidence="5" type="ORF">niasHT_010985</name>
</gene>
<evidence type="ECO:0000256" key="3">
    <source>
        <dbReference type="SAM" id="SignalP"/>
    </source>
</evidence>
<dbReference type="InterPro" id="IPR027484">
    <property type="entry name" value="PInositol-4-P-5-kinase_N"/>
</dbReference>
<feature type="compositionally biased region" description="Basic and acidic residues" evidence="2">
    <location>
        <begin position="150"/>
        <end position="181"/>
    </location>
</feature>
<dbReference type="PANTHER" id="PTHR23086:SF101">
    <property type="entry name" value="LP03320P-RELATED"/>
    <property type="match status" value="1"/>
</dbReference>
<dbReference type="GO" id="GO:0046488">
    <property type="term" value="P:phosphatidylinositol metabolic process"/>
    <property type="evidence" value="ECO:0007669"/>
    <property type="project" value="UniProtKB-UniRule"/>
</dbReference>
<feature type="chain" id="PRO_5044795814" description="PIPK domain-containing protein" evidence="3">
    <location>
        <begin position="16"/>
        <end position="1071"/>
    </location>
</feature>
<accession>A0ABD2LG39</accession>
<dbReference type="PANTHER" id="PTHR23086">
    <property type="entry name" value="PHOSPHATIDYLINOSITOL-4-PHOSPHATE 5-KINASE"/>
    <property type="match status" value="1"/>
</dbReference>
<comment type="caution">
    <text evidence="5">The sequence shown here is derived from an EMBL/GenBank/DDBJ whole genome shotgun (WGS) entry which is preliminary data.</text>
</comment>
<name>A0ABD2LG39_9BILA</name>
<feature type="compositionally biased region" description="Basic and acidic residues" evidence="2">
    <location>
        <begin position="1050"/>
        <end position="1071"/>
    </location>
</feature>
<dbReference type="SMART" id="SM00330">
    <property type="entry name" value="PIPKc"/>
    <property type="match status" value="1"/>
</dbReference>
<feature type="compositionally biased region" description="Basic and acidic residues" evidence="2">
    <location>
        <begin position="409"/>
        <end position="419"/>
    </location>
</feature>
<evidence type="ECO:0000313" key="5">
    <source>
        <dbReference type="EMBL" id="KAL3114171.1"/>
    </source>
</evidence>
<dbReference type="Gene3D" id="3.30.800.10">
    <property type="entry name" value="Phosphatidylinositol Phosphate Kinase II Beta"/>
    <property type="match status" value="1"/>
</dbReference>
<feature type="compositionally biased region" description="Basic residues" evidence="2">
    <location>
        <begin position="381"/>
        <end position="391"/>
    </location>
</feature>
<dbReference type="Proteomes" id="UP001620626">
    <property type="component" value="Unassembled WGS sequence"/>
</dbReference>
<feature type="compositionally biased region" description="Polar residues" evidence="2">
    <location>
        <begin position="223"/>
        <end position="258"/>
    </location>
</feature>
<feature type="region of interest" description="Disordered" evidence="2">
    <location>
        <begin position="979"/>
        <end position="1005"/>
    </location>
</feature>
<feature type="compositionally biased region" description="Low complexity" evidence="2">
    <location>
        <begin position="134"/>
        <end position="148"/>
    </location>
</feature>
<keyword evidence="1" id="KW-0067">ATP-binding</keyword>
<dbReference type="InterPro" id="IPR023610">
    <property type="entry name" value="PInositol-4/5-P-5/4-kinase"/>
</dbReference>
<feature type="domain" description="PIPK" evidence="4">
    <location>
        <begin position="535"/>
        <end position="929"/>
    </location>
</feature>
<feature type="compositionally biased region" description="Basic and acidic residues" evidence="2">
    <location>
        <begin position="979"/>
        <end position="989"/>
    </location>
</feature>
<feature type="compositionally biased region" description="Low complexity" evidence="2">
    <location>
        <begin position="420"/>
        <end position="431"/>
    </location>
</feature>
<dbReference type="SUPFAM" id="SSF56104">
    <property type="entry name" value="SAICAR synthase-like"/>
    <property type="match status" value="1"/>
</dbReference>
<feature type="compositionally biased region" description="Basic and acidic residues" evidence="2">
    <location>
        <begin position="279"/>
        <end position="289"/>
    </location>
</feature>
<evidence type="ECO:0000313" key="6">
    <source>
        <dbReference type="Proteomes" id="UP001620626"/>
    </source>
</evidence>
<dbReference type="InterPro" id="IPR027483">
    <property type="entry name" value="PInositol-4-P-4/5-kinase_C_sf"/>
</dbReference>
<evidence type="ECO:0000256" key="1">
    <source>
        <dbReference type="PROSITE-ProRule" id="PRU00781"/>
    </source>
</evidence>
<keyword evidence="1" id="KW-0808">Transferase</keyword>
<feature type="compositionally biased region" description="Basic and acidic residues" evidence="2">
    <location>
        <begin position="206"/>
        <end position="222"/>
    </location>
</feature>
<dbReference type="PROSITE" id="PS51455">
    <property type="entry name" value="PIPK"/>
    <property type="match status" value="1"/>
</dbReference>
<feature type="compositionally biased region" description="Polar residues" evidence="2">
    <location>
        <begin position="122"/>
        <end position="133"/>
    </location>
</feature>